<dbReference type="InterPro" id="IPR027277">
    <property type="entry name" value="NadC/ModD"/>
</dbReference>
<comment type="caution">
    <text evidence="5">The sequence shown here is derived from an EMBL/GenBank/DDBJ whole genome shotgun (WGS) entry which is preliminary data.</text>
</comment>
<name>A0AAN6JXE1_9PEZI</name>
<keyword evidence="6" id="KW-1185">Reference proteome</keyword>
<dbReference type="AlphaFoldDB" id="A0AAN6JXE1"/>
<gene>
    <name evidence="5" type="primary">BNA6_3</name>
    <name evidence="5" type="ORF">LTR91_024495</name>
</gene>
<evidence type="ECO:0000313" key="6">
    <source>
        <dbReference type="Proteomes" id="UP001175353"/>
    </source>
</evidence>
<dbReference type="InterPro" id="IPR002638">
    <property type="entry name" value="Quinolinate_PRibosylTrfase_C"/>
</dbReference>
<keyword evidence="5" id="KW-0808">Transferase</keyword>
<comment type="similarity">
    <text evidence="2">Belongs to the NadC/ModD family.</text>
</comment>
<dbReference type="Pfam" id="PF01729">
    <property type="entry name" value="QRPTase_C"/>
    <property type="match status" value="1"/>
</dbReference>
<proteinExistence type="inferred from homology"/>
<evidence type="ECO:0000256" key="2">
    <source>
        <dbReference type="ARBA" id="ARBA00009400"/>
    </source>
</evidence>
<dbReference type="SUPFAM" id="SSF51690">
    <property type="entry name" value="Nicotinate/Quinolinate PRTase C-terminal domain-like"/>
    <property type="match status" value="1"/>
</dbReference>
<dbReference type="PANTHER" id="PTHR32179">
    <property type="entry name" value="NICOTINATE-NUCLEOTIDE PYROPHOSPHORYLASE [CARBOXYLATING]"/>
    <property type="match status" value="1"/>
</dbReference>
<dbReference type="GO" id="GO:0005737">
    <property type="term" value="C:cytoplasm"/>
    <property type="evidence" value="ECO:0007669"/>
    <property type="project" value="TreeGrafter"/>
</dbReference>
<dbReference type="EC" id="2.4.2.19" evidence="5"/>
<dbReference type="Gene3D" id="3.20.20.70">
    <property type="entry name" value="Aldolase class I"/>
    <property type="match status" value="1"/>
</dbReference>
<evidence type="ECO:0000259" key="4">
    <source>
        <dbReference type="Pfam" id="PF01729"/>
    </source>
</evidence>
<evidence type="ECO:0000313" key="5">
    <source>
        <dbReference type="EMBL" id="KAK0952275.1"/>
    </source>
</evidence>
<protein>
    <submittedName>
        <fullName evidence="5">Nicotinate-nucleotide diphosphorylase (Carboxylating)</fullName>
        <ecNumber evidence="5">2.4.2.19</ecNumber>
    </submittedName>
</protein>
<dbReference type="Proteomes" id="UP001175353">
    <property type="component" value="Unassembled WGS sequence"/>
</dbReference>
<accession>A0AAN6JXE1</accession>
<dbReference type="InterPro" id="IPR036068">
    <property type="entry name" value="Nicotinate_pribotase-like_C"/>
</dbReference>
<dbReference type="GO" id="GO:0009435">
    <property type="term" value="P:NAD+ biosynthetic process"/>
    <property type="evidence" value="ECO:0007669"/>
    <property type="project" value="InterPro"/>
</dbReference>
<evidence type="ECO:0000256" key="1">
    <source>
        <dbReference type="ARBA" id="ARBA00004790"/>
    </source>
</evidence>
<evidence type="ECO:0000256" key="3">
    <source>
        <dbReference type="ARBA" id="ARBA00022676"/>
    </source>
</evidence>
<dbReference type="InterPro" id="IPR013785">
    <property type="entry name" value="Aldolase_TIM"/>
</dbReference>
<organism evidence="5 6">
    <name type="scientific">Friedmanniomyces endolithicus</name>
    <dbReference type="NCBI Taxonomy" id="329885"/>
    <lineage>
        <taxon>Eukaryota</taxon>
        <taxon>Fungi</taxon>
        <taxon>Dikarya</taxon>
        <taxon>Ascomycota</taxon>
        <taxon>Pezizomycotina</taxon>
        <taxon>Dothideomycetes</taxon>
        <taxon>Dothideomycetidae</taxon>
        <taxon>Mycosphaerellales</taxon>
        <taxon>Teratosphaeriaceae</taxon>
        <taxon>Friedmanniomyces</taxon>
    </lineage>
</organism>
<dbReference type="EMBL" id="JAUJLE010000624">
    <property type="protein sequence ID" value="KAK0952275.1"/>
    <property type="molecule type" value="Genomic_DNA"/>
</dbReference>
<feature type="domain" description="Quinolinate phosphoribosyl transferase C-terminal" evidence="4">
    <location>
        <begin position="1"/>
        <end position="82"/>
    </location>
</feature>
<keyword evidence="3 5" id="KW-0328">Glycosyltransferase</keyword>
<dbReference type="GO" id="GO:0034213">
    <property type="term" value="P:quinolinate catabolic process"/>
    <property type="evidence" value="ECO:0007669"/>
    <property type="project" value="TreeGrafter"/>
</dbReference>
<dbReference type="GO" id="GO:0004514">
    <property type="term" value="F:nicotinate-nucleotide diphosphorylase (carboxylating) activity"/>
    <property type="evidence" value="ECO:0007669"/>
    <property type="project" value="UniProtKB-EC"/>
</dbReference>
<dbReference type="PANTHER" id="PTHR32179:SF3">
    <property type="entry name" value="NICOTINATE-NUCLEOTIDE PYROPHOSPHORYLASE [CARBOXYLATING]"/>
    <property type="match status" value="1"/>
</dbReference>
<sequence>MLKDNNIWACGGSIPITVWAAKAAAGFAMKVEVECQSEADADAAIEAGADVVMLDIFSSARVREASKNIKDRWDREKYLIEVRTG</sequence>
<comment type="pathway">
    <text evidence="1">Cofactor biosynthesis; NAD(+) biosynthesis.</text>
</comment>
<reference evidence="5" key="1">
    <citation type="submission" date="2023-06" db="EMBL/GenBank/DDBJ databases">
        <title>Black Yeasts Isolated from many extreme environments.</title>
        <authorList>
            <person name="Coleine C."/>
            <person name="Stajich J.E."/>
            <person name="Selbmann L."/>
        </authorList>
    </citation>
    <scope>NUCLEOTIDE SEQUENCE</scope>
    <source>
        <strain evidence="5">CCFEE 5200</strain>
    </source>
</reference>